<dbReference type="AlphaFoldDB" id="A0A3P7LRH8"/>
<sequence>MEDGGLGIEGIPCGKARVRNGIVRPVAEYDERSRRMNESSVSGISTSSGLDRTIAALPNQRTTVEMVLFTRICSRVRQSVLGKYDSTFIVDPRAVPLLEERSFYRLSTQLLLLPPSLPSSIPCSLILLPLILLASSPSAVHALYLPLL</sequence>
<organism evidence="1 2">
    <name type="scientific">Dibothriocephalus latus</name>
    <name type="common">Fish tapeworm</name>
    <name type="synonym">Diphyllobothrium latum</name>
    <dbReference type="NCBI Taxonomy" id="60516"/>
    <lineage>
        <taxon>Eukaryota</taxon>
        <taxon>Metazoa</taxon>
        <taxon>Spiralia</taxon>
        <taxon>Lophotrochozoa</taxon>
        <taxon>Platyhelminthes</taxon>
        <taxon>Cestoda</taxon>
        <taxon>Eucestoda</taxon>
        <taxon>Diphyllobothriidea</taxon>
        <taxon>Diphyllobothriidae</taxon>
        <taxon>Dibothriocephalus</taxon>
    </lineage>
</organism>
<evidence type="ECO:0000313" key="2">
    <source>
        <dbReference type="Proteomes" id="UP000281553"/>
    </source>
</evidence>
<proteinExistence type="predicted"/>
<gene>
    <name evidence="1" type="ORF">DILT_LOCUS13418</name>
</gene>
<evidence type="ECO:0000313" key="1">
    <source>
        <dbReference type="EMBL" id="VDN19444.1"/>
    </source>
</evidence>
<dbReference type="Proteomes" id="UP000281553">
    <property type="component" value="Unassembled WGS sequence"/>
</dbReference>
<dbReference type="OrthoDB" id="6278726at2759"/>
<name>A0A3P7LRH8_DIBLA</name>
<keyword evidence="2" id="KW-1185">Reference proteome</keyword>
<accession>A0A3P7LRH8</accession>
<protein>
    <submittedName>
        <fullName evidence="1">Uncharacterized protein</fullName>
    </submittedName>
</protein>
<reference evidence="1 2" key="1">
    <citation type="submission" date="2018-11" db="EMBL/GenBank/DDBJ databases">
        <authorList>
            <consortium name="Pathogen Informatics"/>
        </authorList>
    </citation>
    <scope>NUCLEOTIDE SEQUENCE [LARGE SCALE GENOMIC DNA]</scope>
</reference>
<dbReference type="EMBL" id="UYRU01070211">
    <property type="protein sequence ID" value="VDN19444.1"/>
    <property type="molecule type" value="Genomic_DNA"/>
</dbReference>